<feature type="compositionally biased region" description="Basic and acidic residues" evidence="1">
    <location>
        <begin position="209"/>
        <end position="237"/>
    </location>
</feature>
<proteinExistence type="predicted"/>
<keyword evidence="4" id="KW-1185">Reference proteome</keyword>
<dbReference type="EMBL" id="BNDW01000004">
    <property type="protein sequence ID" value="GHI19067.1"/>
    <property type="molecule type" value="Genomic_DNA"/>
</dbReference>
<comment type="caution">
    <text evidence="3">The sequence shown here is derived from an EMBL/GenBank/DDBJ whole genome shotgun (WGS) entry which is preliminary data.</text>
</comment>
<feature type="compositionally biased region" description="Low complexity" evidence="1">
    <location>
        <begin position="361"/>
        <end position="380"/>
    </location>
</feature>
<reference evidence="3" key="1">
    <citation type="submission" date="2024-05" db="EMBL/GenBank/DDBJ databases">
        <title>Whole genome shotgun sequence of Streptomyces hydrogenans NBRC 13475.</title>
        <authorList>
            <person name="Komaki H."/>
            <person name="Tamura T."/>
        </authorList>
    </citation>
    <scope>NUCLEOTIDE SEQUENCE</scope>
    <source>
        <strain evidence="3">NBRC 13475</strain>
    </source>
</reference>
<gene>
    <name evidence="3" type="ORF">Shyd_04380</name>
</gene>
<keyword evidence="2" id="KW-1133">Transmembrane helix</keyword>
<dbReference type="RefSeq" id="WP_264202423.1">
    <property type="nucleotide sequence ID" value="NZ_BNDW01000004.1"/>
</dbReference>
<feature type="compositionally biased region" description="Basic and acidic residues" evidence="1">
    <location>
        <begin position="320"/>
        <end position="360"/>
    </location>
</feature>
<keyword evidence="2" id="KW-0812">Transmembrane</keyword>
<feature type="region of interest" description="Disordered" evidence="1">
    <location>
        <begin position="130"/>
        <end position="380"/>
    </location>
</feature>
<evidence type="ECO:0000313" key="4">
    <source>
        <dbReference type="Proteomes" id="UP001052739"/>
    </source>
</evidence>
<accession>A0ABQ3P215</accession>
<protein>
    <recommendedName>
        <fullName evidence="5">Extensin</fullName>
    </recommendedName>
</protein>
<feature type="transmembrane region" description="Helical" evidence="2">
    <location>
        <begin position="109"/>
        <end position="132"/>
    </location>
</feature>
<feature type="compositionally biased region" description="Basic and acidic residues" evidence="1">
    <location>
        <begin position="164"/>
        <end position="173"/>
    </location>
</feature>
<evidence type="ECO:0008006" key="5">
    <source>
        <dbReference type="Google" id="ProtNLM"/>
    </source>
</evidence>
<keyword evidence="2" id="KW-0472">Membrane</keyword>
<organism evidence="3 4">
    <name type="scientific">Streptomyces hydrogenans</name>
    <dbReference type="NCBI Taxonomy" id="1873719"/>
    <lineage>
        <taxon>Bacteria</taxon>
        <taxon>Bacillati</taxon>
        <taxon>Actinomycetota</taxon>
        <taxon>Actinomycetes</taxon>
        <taxon>Kitasatosporales</taxon>
        <taxon>Streptomycetaceae</taxon>
        <taxon>Streptomyces</taxon>
    </lineage>
</organism>
<feature type="compositionally biased region" description="Basic and acidic residues" evidence="1">
    <location>
        <begin position="265"/>
        <end position="292"/>
    </location>
</feature>
<dbReference type="Proteomes" id="UP001052739">
    <property type="component" value="Unassembled WGS sequence"/>
</dbReference>
<name>A0ABQ3P215_9ACTN</name>
<evidence type="ECO:0000313" key="3">
    <source>
        <dbReference type="EMBL" id="GHI19067.1"/>
    </source>
</evidence>
<evidence type="ECO:0000256" key="2">
    <source>
        <dbReference type="SAM" id="Phobius"/>
    </source>
</evidence>
<sequence>MADERYQWLDPEAAERLLRGEPVDPADPAARTRAAALADALDAARAAAAPAPGAPLAGEEAALTAFRTATAARAAARATAPAAVSADLGRVRLTTATGAGRSWGRSLRYGLAAALAAVTVGGVAVAAGTGVLPLGDREPSRTVTAAETATPPDPRATPSAGIESHPDPSRDAGHPAGTSAPGTSPTARPDATASGGTPGRGPAEPTAGQRDDTEGERRARACREYRAGRLDAADRRRLSGALRAGDSLRAYCDRLLAAGTPADGKGGDKDKDKGEDTGGNDAGDKGDDKNDGADGNDSDLGHGTVPTPSDPGRKRAKGNGTDKPDPKDRPRLRPKAARSDTRPPSRTEPDTRRDTRRDTRLTAAAPAPETCPTGAPGTGV</sequence>
<evidence type="ECO:0000256" key="1">
    <source>
        <dbReference type="SAM" id="MobiDB-lite"/>
    </source>
</evidence>